<name>A0A834KMC8_VESPE</name>
<feature type="compositionally biased region" description="Basic and acidic residues" evidence="1">
    <location>
        <begin position="16"/>
        <end position="29"/>
    </location>
</feature>
<dbReference type="AlphaFoldDB" id="A0A834KMC8"/>
<feature type="compositionally biased region" description="Acidic residues" evidence="1">
    <location>
        <begin position="30"/>
        <end position="40"/>
    </location>
</feature>
<organism evidence="2 3">
    <name type="scientific">Vespula pensylvanica</name>
    <name type="common">Western yellow jacket</name>
    <name type="synonym">Wasp</name>
    <dbReference type="NCBI Taxonomy" id="30213"/>
    <lineage>
        <taxon>Eukaryota</taxon>
        <taxon>Metazoa</taxon>
        <taxon>Ecdysozoa</taxon>
        <taxon>Arthropoda</taxon>
        <taxon>Hexapoda</taxon>
        <taxon>Insecta</taxon>
        <taxon>Pterygota</taxon>
        <taxon>Neoptera</taxon>
        <taxon>Endopterygota</taxon>
        <taxon>Hymenoptera</taxon>
        <taxon>Apocrita</taxon>
        <taxon>Aculeata</taxon>
        <taxon>Vespoidea</taxon>
        <taxon>Vespidae</taxon>
        <taxon>Vespinae</taxon>
        <taxon>Vespula</taxon>
    </lineage>
</organism>
<reference evidence="2" key="1">
    <citation type="journal article" date="2020" name="G3 (Bethesda)">
        <title>High-Quality Assemblies for Three Invasive Social Wasps from the &lt;i&gt;Vespula&lt;/i&gt; Genus.</title>
        <authorList>
            <person name="Harrop T.W.R."/>
            <person name="Guhlin J."/>
            <person name="McLaughlin G.M."/>
            <person name="Permina E."/>
            <person name="Stockwell P."/>
            <person name="Gilligan J."/>
            <person name="Le Lec M.F."/>
            <person name="Gruber M.A.M."/>
            <person name="Quinn O."/>
            <person name="Lovegrove M."/>
            <person name="Duncan E.J."/>
            <person name="Remnant E.J."/>
            <person name="Van Eeckhoven J."/>
            <person name="Graham B."/>
            <person name="Knapp R.A."/>
            <person name="Langford K.W."/>
            <person name="Kronenberg Z."/>
            <person name="Press M.O."/>
            <person name="Eacker S.M."/>
            <person name="Wilson-Rankin E.E."/>
            <person name="Purcell J."/>
            <person name="Lester P.J."/>
            <person name="Dearden P.K."/>
        </authorList>
    </citation>
    <scope>NUCLEOTIDE SEQUENCE</scope>
    <source>
        <strain evidence="2">Volc-1</strain>
    </source>
</reference>
<comment type="caution">
    <text evidence="2">The sequence shown here is derived from an EMBL/GenBank/DDBJ whole genome shotgun (WGS) entry which is preliminary data.</text>
</comment>
<evidence type="ECO:0000313" key="3">
    <source>
        <dbReference type="Proteomes" id="UP000600918"/>
    </source>
</evidence>
<evidence type="ECO:0000256" key="1">
    <source>
        <dbReference type="SAM" id="MobiDB-lite"/>
    </source>
</evidence>
<accession>A0A834KMC8</accession>
<dbReference type="Proteomes" id="UP000600918">
    <property type="component" value="Unassembled WGS sequence"/>
</dbReference>
<protein>
    <submittedName>
        <fullName evidence="2">Uncharacterized protein</fullName>
    </submittedName>
</protein>
<proteinExistence type="predicted"/>
<dbReference type="EMBL" id="JACSDY010000015">
    <property type="protein sequence ID" value="KAF7406666.1"/>
    <property type="molecule type" value="Genomic_DNA"/>
</dbReference>
<gene>
    <name evidence="2" type="ORF">H0235_014322</name>
</gene>
<evidence type="ECO:0000313" key="2">
    <source>
        <dbReference type="EMBL" id="KAF7406666.1"/>
    </source>
</evidence>
<feature type="region of interest" description="Disordered" evidence="1">
    <location>
        <begin position="16"/>
        <end position="43"/>
    </location>
</feature>
<sequence>MESTCRMEKDRDCERVQSVEKEVEEKEEKEKEEEEEEEEEVKLCSSSTSKHVLRCTPRVPTIARLITATSVALR</sequence>
<keyword evidence="3" id="KW-1185">Reference proteome</keyword>